<organism evidence="1 2">
    <name type="scientific">Helicobacter bilis ATCC 43879</name>
    <dbReference type="NCBI Taxonomy" id="613026"/>
    <lineage>
        <taxon>Bacteria</taxon>
        <taxon>Pseudomonadati</taxon>
        <taxon>Campylobacterota</taxon>
        <taxon>Epsilonproteobacteria</taxon>
        <taxon>Campylobacterales</taxon>
        <taxon>Helicobacteraceae</taxon>
        <taxon>Helicobacter</taxon>
    </lineage>
</organism>
<dbReference type="AlphaFoldDB" id="T5LTY4"/>
<evidence type="ECO:0000313" key="2">
    <source>
        <dbReference type="Proteomes" id="UP000005085"/>
    </source>
</evidence>
<comment type="caution">
    <text evidence="1">The sequence shown here is derived from an EMBL/GenBank/DDBJ whole genome shotgun (WGS) entry which is preliminary data.</text>
</comment>
<gene>
    <name evidence="1" type="ORF">HRAG_02283</name>
</gene>
<reference evidence="1 2" key="1">
    <citation type="journal article" date="2014" name="Genome Announc.">
        <title>Draft genome sequences of six enterohepatic helicobacter species isolated from humans and one from rhesus macaques.</title>
        <authorList>
            <person name="Shen Z."/>
            <person name="Sheh A."/>
            <person name="Young S.K."/>
            <person name="Abouelliel A."/>
            <person name="Ward D.V."/>
            <person name="Earl A.M."/>
            <person name="Fox J.G."/>
        </authorList>
    </citation>
    <scope>NUCLEOTIDE SEQUENCE [LARGE SCALE GENOMIC DNA]</scope>
    <source>
        <strain evidence="1 2">ATCC 43879</strain>
    </source>
</reference>
<sequence length="150" mass="18256">MNQHKLSKILKTLLDNFNFKAVFEIDSKHICSNDKKQVTTKQNKIKKSHALKQNKKAKKIKEQELWEDIRDTENEWLNFSTNYYDVASKKWVDYTTYWSNRIKEKLKFYGIFMSDRDIEELGYTFLEVFYEYEIDNFAISYKLSKKYKEV</sequence>
<accession>T5LTY4</accession>
<evidence type="ECO:0000313" key="1">
    <source>
        <dbReference type="EMBL" id="EQM94675.1"/>
    </source>
</evidence>
<dbReference type="Proteomes" id="UP000005085">
    <property type="component" value="Unassembled WGS sequence"/>
</dbReference>
<dbReference type="HOGENOM" id="CLU_1738024_0_0_7"/>
<dbReference type="RefSeq" id="WP_020995792.1">
    <property type="nucleotide sequence ID" value="NZ_KI392040.1"/>
</dbReference>
<name>T5LTY4_9HELI</name>
<dbReference type="EMBL" id="ACDN02000046">
    <property type="protein sequence ID" value="EQM94675.1"/>
    <property type="molecule type" value="Genomic_DNA"/>
</dbReference>
<protein>
    <submittedName>
        <fullName evidence="1">Uncharacterized protein</fullName>
    </submittedName>
</protein>
<keyword evidence="2" id="KW-1185">Reference proteome</keyword>
<proteinExistence type="predicted"/>